<sequence>MLTDEVILQSARQPQNSTVLVTPTSNNPTNHTQPSPDNQPNGPPPPYPSHIRGRGRGRSQSFRGRGYRGRHFHGQYPNPPWSPPQYPHWAWWNTPPCPYPSQPTGRPSQPHPPPAAHYAGFSAPSPLSPLPANAAPQVTNFDPLNPSDLSQAFTTMQLNYTDPNLIMDTRAERHVTENKGMIH</sequence>
<feature type="compositionally biased region" description="Pro residues" evidence="1">
    <location>
        <begin position="77"/>
        <end position="86"/>
    </location>
</feature>
<dbReference type="EMBL" id="SZYD01000018">
    <property type="protein sequence ID" value="KAD2805484.1"/>
    <property type="molecule type" value="Genomic_DNA"/>
</dbReference>
<feature type="region of interest" description="Disordered" evidence="1">
    <location>
        <begin position="1"/>
        <end position="118"/>
    </location>
</feature>
<evidence type="ECO:0000256" key="1">
    <source>
        <dbReference type="SAM" id="MobiDB-lite"/>
    </source>
</evidence>
<dbReference type="Proteomes" id="UP000326396">
    <property type="component" value="Linkage Group LG8"/>
</dbReference>
<feature type="compositionally biased region" description="Polar residues" evidence="1">
    <location>
        <begin position="10"/>
        <end position="32"/>
    </location>
</feature>
<gene>
    <name evidence="2" type="ORF">E3N88_38861</name>
</gene>
<evidence type="ECO:0000313" key="3">
    <source>
        <dbReference type="Proteomes" id="UP000326396"/>
    </source>
</evidence>
<dbReference type="AlphaFoldDB" id="A0A5N6LV57"/>
<reference evidence="2 3" key="1">
    <citation type="submission" date="2019-05" db="EMBL/GenBank/DDBJ databases">
        <title>Mikania micrantha, genome provides insights into the molecular mechanism of rapid growth.</title>
        <authorList>
            <person name="Liu B."/>
        </authorList>
    </citation>
    <scope>NUCLEOTIDE SEQUENCE [LARGE SCALE GENOMIC DNA]</scope>
    <source>
        <strain evidence="2">NLD-2019</strain>
        <tissue evidence="2">Leaf</tissue>
    </source>
</reference>
<organism evidence="2 3">
    <name type="scientific">Mikania micrantha</name>
    <name type="common">bitter vine</name>
    <dbReference type="NCBI Taxonomy" id="192012"/>
    <lineage>
        <taxon>Eukaryota</taxon>
        <taxon>Viridiplantae</taxon>
        <taxon>Streptophyta</taxon>
        <taxon>Embryophyta</taxon>
        <taxon>Tracheophyta</taxon>
        <taxon>Spermatophyta</taxon>
        <taxon>Magnoliopsida</taxon>
        <taxon>eudicotyledons</taxon>
        <taxon>Gunneridae</taxon>
        <taxon>Pentapetalae</taxon>
        <taxon>asterids</taxon>
        <taxon>campanulids</taxon>
        <taxon>Asterales</taxon>
        <taxon>Asteraceae</taxon>
        <taxon>Asteroideae</taxon>
        <taxon>Heliantheae alliance</taxon>
        <taxon>Eupatorieae</taxon>
        <taxon>Mikania</taxon>
    </lineage>
</organism>
<evidence type="ECO:0000313" key="2">
    <source>
        <dbReference type="EMBL" id="KAD2805484.1"/>
    </source>
</evidence>
<proteinExistence type="predicted"/>
<name>A0A5N6LV57_9ASTR</name>
<accession>A0A5N6LV57</accession>
<keyword evidence="3" id="KW-1185">Reference proteome</keyword>
<protein>
    <submittedName>
        <fullName evidence="2">Uncharacterized protein</fullName>
    </submittedName>
</protein>
<comment type="caution">
    <text evidence="2">The sequence shown here is derived from an EMBL/GenBank/DDBJ whole genome shotgun (WGS) entry which is preliminary data.</text>
</comment>